<dbReference type="InterPro" id="IPR003734">
    <property type="entry name" value="DUF155"/>
</dbReference>
<evidence type="ECO:0000313" key="6">
    <source>
        <dbReference type="WBParaSite" id="GPUH_0001425601-mRNA-1"/>
    </source>
</evidence>
<dbReference type="InterPro" id="IPR051624">
    <property type="entry name" value="RMD1/Sad1-interacting"/>
</dbReference>
<evidence type="ECO:0000256" key="2">
    <source>
        <dbReference type="SAM" id="Phobius"/>
    </source>
</evidence>
<organism evidence="6">
    <name type="scientific">Gongylonema pulchrum</name>
    <dbReference type="NCBI Taxonomy" id="637853"/>
    <lineage>
        <taxon>Eukaryota</taxon>
        <taxon>Metazoa</taxon>
        <taxon>Ecdysozoa</taxon>
        <taxon>Nematoda</taxon>
        <taxon>Chromadorea</taxon>
        <taxon>Rhabditida</taxon>
        <taxon>Spirurina</taxon>
        <taxon>Spiruromorpha</taxon>
        <taxon>Spiruroidea</taxon>
        <taxon>Gongylonematidae</taxon>
        <taxon>Gongylonema</taxon>
    </lineage>
</organism>
<keyword evidence="2" id="KW-0812">Transmembrane</keyword>
<reference evidence="6" key="1">
    <citation type="submission" date="2016-06" db="UniProtKB">
        <authorList>
            <consortium name="WormBaseParasite"/>
        </authorList>
    </citation>
    <scope>IDENTIFICATION</scope>
</reference>
<feature type="transmembrane region" description="Helical" evidence="2">
    <location>
        <begin position="298"/>
        <end position="318"/>
    </location>
</feature>
<dbReference type="PANTHER" id="PTHR16255:SF1">
    <property type="entry name" value="REQUIRED FOR MEIOTIC NUCLEAR DIVISION PROTEIN 1 HOMOLOG"/>
    <property type="match status" value="1"/>
</dbReference>
<comment type="similarity">
    <text evidence="1">Belongs to the RMD1/sif2 family.</text>
</comment>
<keyword evidence="2" id="KW-0472">Membrane</keyword>
<dbReference type="OrthoDB" id="242766at2759"/>
<reference evidence="4 5" key="2">
    <citation type="submission" date="2018-11" db="EMBL/GenBank/DDBJ databases">
        <authorList>
            <consortium name="Pathogen Informatics"/>
        </authorList>
    </citation>
    <scope>NUCLEOTIDE SEQUENCE [LARGE SCALE GENOMIC DNA]</scope>
</reference>
<accession>A0A183DZU7</accession>
<evidence type="ECO:0000259" key="3">
    <source>
        <dbReference type="Pfam" id="PF02582"/>
    </source>
</evidence>
<dbReference type="EMBL" id="UYRT01081048">
    <property type="protein sequence ID" value="VDN23820.1"/>
    <property type="molecule type" value="Genomic_DNA"/>
</dbReference>
<dbReference type="Proteomes" id="UP000271098">
    <property type="component" value="Unassembled WGS sequence"/>
</dbReference>
<dbReference type="GO" id="GO:0070131">
    <property type="term" value="P:positive regulation of mitochondrial translation"/>
    <property type="evidence" value="ECO:0007669"/>
    <property type="project" value="TreeGrafter"/>
</dbReference>
<dbReference type="GO" id="GO:0005739">
    <property type="term" value="C:mitochondrion"/>
    <property type="evidence" value="ECO:0007669"/>
    <property type="project" value="UniProtKB-ARBA"/>
</dbReference>
<feature type="domain" description="DUF155" evidence="3">
    <location>
        <begin position="127"/>
        <end position="273"/>
    </location>
</feature>
<evidence type="ECO:0000256" key="1">
    <source>
        <dbReference type="ARBA" id="ARBA00008306"/>
    </source>
</evidence>
<dbReference type="WBParaSite" id="GPUH_0001425601-mRNA-1">
    <property type="protein sequence ID" value="GPUH_0001425601-mRNA-1"/>
    <property type="gene ID" value="GPUH_0001425601"/>
</dbReference>
<gene>
    <name evidence="4" type="ORF">GPUH_LOCUS14239</name>
</gene>
<name>A0A183DZU7_9BILA</name>
<dbReference type="AlphaFoldDB" id="A0A183DZU7"/>
<keyword evidence="2" id="KW-1133">Transmembrane helix</keyword>
<sequence length="345" mass="39081">MLRSIARQLIGCLKNEPIYSLGSLDGLMTAHQASLSLELLITPFDYFCFYHSACSFRAFFACFQFPQGPEIVAVAVAESFKLLDLLDDEHLLNLYNCTHIDEEIDDGLHFIPKSQYIIDKNAIKEFFVFADGVVVFWGINHIERSQILGILSEYTELPYAASLVLEETDTLSFRMVKEGETRMKGEQLLLNFTDYLDGHFSSLATLERFAFSHGMAASVKVAIWEAQLDEYAEPLAKASKGLSVGKIPLKRKNVLMQTGTLLTLSIFRMLNAQLDYCSEILKVVNDMQTHNLNARLEWMIIWLIMVEVVFAAVEHFGLSFGSPRKVCIDNCDEIAKEISENMRKS</sequence>
<dbReference type="PANTHER" id="PTHR16255">
    <property type="entry name" value="REQUIRED FOR MEIOTIC NUCLEAR DIVISION PROTEIN 1 HOMOLOG"/>
    <property type="match status" value="1"/>
</dbReference>
<evidence type="ECO:0000313" key="5">
    <source>
        <dbReference type="Proteomes" id="UP000271098"/>
    </source>
</evidence>
<protein>
    <submittedName>
        <fullName evidence="6">DUF155 domain-containing protein</fullName>
    </submittedName>
</protein>
<evidence type="ECO:0000313" key="4">
    <source>
        <dbReference type="EMBL" id="VDN23820.1"/>
    </source>
</evidence>
<dbReference type="Pfam" id="PF02582">
    <property type="entry name" value="DUF155"/>
    <property type="match status" value="1"/>
</dbReference>
<keyword evidence="5" id="KW-1185">Reference proteome</keyword>
<proteinExistence type="inferred from homology"/>